<dbReference type="InterPro" id="IPR050535">
    <property type="entry name" value="DNA_Repair-Maintenance_Comp"/>
</dbReference>
<organism evidence="1 2">
    <name type="scientific">Paraburkholderia polaris</name>
    <dbReference type="NCBI Taxonomy" id="2728848"/>
    <lineage>
        <taxon>Bacteria</taxon>
        <taxon>Pseudomonadati</taxon>
        <taxon>Pseudomonadota</taxon>
        <taxon>Betaproteobacteria</taxon>
        <taxon>Burkholderiales</taxon>
        <taxon>Burkholderiaceae</taxon>
        <taxon>Paraburkholderia</taxon>
    </lineage>
</organism>
<name>A0A848IH03_9BURK</name>
<dbReference type="RefSeq" id="WP_169488442.1">
    <property type="nucleotide sequence ID" value="NZ_JABBGJ010000031.1"/>
</dbReference>
<reference evidence="1 2" key="1">
    <citation type="submission" date="2020-04" db="EMBL/GenBank/DDBJ databases">
        <title>Paraburkholderia sp. RP-4-7 isolated from soil.</title>
        <authorList>
            <person name="Dahal R.H."/>
        </authorList>
    </citation>
    <scope>NUCLEOTIDE SEQUENCE [LARGE SCALE GENOMIC DNA]</scope>
    <source>
        <strain evidence="1 2">RP-4-7</strain>
    </source>
</reference>
<dbReference type="Proteomes" id="UP000544134">
    <property type="component" value="Unassembled WGS sequence"/>
</dbReference>
<gene>
    <name evidence="1" type="ORF">HHL24_26535</name>
</gene>
<evidence type="ECO:0000313" key="1">
    <source>
        <dbReference type="EMBL" id="NMM01482.1"/>
    </source>
</evidence>
<proteinExistence type="predicted"/>
<dbReference type="AlphaFoldDB" id="A0A848IH03"/>
<dbReference type="PANTHER" id="PTHR30337">
    <property type="entry name" value="COMPONENT OF ATP-DEPENDENT DSDNA EXONUCLEASE"/>
    <property type="match status" value="1"/>
</dbReference>
<dbReference type="Gene3D" id="3.60.21.10">
    <property type="match status" value="1"/>
</dbReference>
<keyword evidence="2" id="KW-1185">Reference proteome</keyword>
<dbReference type="PANTHER" id="PTHR30337:SF0">
    <property type="entry name" value="NUCLEASE SBCCD SUBUNIT D"/>
    <property type="match status" value="1"/>
</dbReference>
<sequence>MKIAQCSDLHYSPENLAESDRCFTFAVGDAIRRGADVGVISGDSTDHRLDAHAPALNALATQIHRMADAMPVLMLQGTFSHEPPGTLDNFALMGASFDVFVADRVQQVALVNRKFVPSAGPVFEADELESVLSQQPEVVFTCLPTIHKGQLAISVGAADASTELAEVLMGFLVRAGKVNAVLRAAGVPTVGVSHGTVNGCTTEHGVMMAGFDHEFSVTALFAAQCDAFMLGHIHKYQFWTLAGQQIAYPGSVGRFHYGEEGDKGYLMWQVAAGDAQSELVVTPSREMVTIDFDGPPDMEQLAELANSSADRFVRVRWQIDEEHRQIVDRSAIEALFSKAAGLKLDARILPVMRSRAEGISQEVTVDRKLARWCELANVGAEPLIERLQLLAMDDPEAIAEAVLARLSNVEATSAPAVVSLIQASREAPPTVAAADDLDWLSGGDLFAA</sequence>
<protein>
    <submittedName>
        <fullName evidence="1">Metallophosphatase family protein</fullName>
    </submittedName>
</protein>
<dbReference type="InterPro" id="IPR029052">
    <property type="entry name" value="Metallo-depent_PP-like"/>
</dbReference>
<dbReference type="EMBL" id="JABBGJ010000031">
    <property type="protein sequence ID" value="NMM01482.1"/>
    <property type="molecule type" value="Genomic_DNA"/>
</dbReference>
<accession>A0A848IH03</accession>
<evidence type="ECO:0000313" key="2">
    <source>
        <dbReference type="Proteomes" id="UP000544134"/>
    </source>
</evidence>
<dbReference type="SUPFAM" id="SSF56300">
    <property type="entry name" value="Metallo-dependent phosphatases"/>
    <property type="match status" value="1"/>
</dbReference>
<comment type="caution">
    <text evidence="1">The sequence shown here is derived from an EMBL/GenBank/DDBJ whole genome shotgun (WGS) entry which is preliminary data.</text>
</comment>